<organism evidence="1 2">
    <name type="scientific">Candidatus Pseudobacter hemicellulosilyticus</name>
    <dbReference type="NCBI Taxonomy" id="3121375"/>
    <lineage>
        <taxon>Bacteria</taxon>
        <taxon>Pseudomonadati</taxon>
        <taxon>Bacteroidota</taxon>
        <taxon>Chitinophagia</taxon>
        <taxon>Chitinophagales</taxon>
        <taxon>Chitinophagaceae</taxon>
        <taxon>Pseudobacter</taxon>
    </lineage>
</organism>
<reference evidence="1" key="1">
    <citation type="submission" date="2023-03" db="EMBL/GenBank/DDBJ databases">
        <title>Andean soil-derived lignocellulolytic bacterial consortium as a source of novel taxa and putative plastic-active enzymes.</title>
        <authorList>
            <person name="Diaz-Garcia L."/>
            <person name="Chuvochina M."/>
            <person name="Feuerriegel G."/>
            <person name="Bunk B."/>
            <person name="Sproer C."/>
            <person name="Streit W.R."/>
            <person name="Rodriguez L.M."/>
            <person name="Overmann J."/>
            <person name="Jimenez D.J."/>
        </authorList>
    </citation>
    <scope>NUCLEOTIDE SEQUENCE</scope>
    <source>
        <strain evidence="1">MAG 7</strain>
    </source>
</reference>
<evidence type="ECO:0000313" key="1">
    <source>
        <dbReference type="EMBL" id="WEK35915.1"/>
    </source>
</evidence>
<name>A0AAJ6BFQ7_9BACT</name>
<evidence type="ECO:0000313" key="2">
    <source>
        <dbReference type="Proteomes" id="UP001220610"/>
    </source>
</evidence>
<sequence length="92" mass="10473">MGLGPVCQDSKKRLVDVKKARPLQYNSDNHYLDLHMPAVKRLKPKQNKFKRTHRLASVEASSAPRAHRRFSFVTIGNKQFKMLTKAVTAGVK</sequence>
<dbReference type="Proteomes" id="UP001220610">
    <property type="component" value="Chromosome"/>
</dbReference>
<dbReference type="AlphaFoldDB" id="A0AAJ6BFQ7"/>
<protein>
    <submittedName>
        <fullName evidence="1">Uncharacterized protein</fullName>
    </submittedName>
</protein>
<accession>A0AAJ6BFQ7</accession>
<dbReference type="EMBL" id="CP119311">
    <property type="protein sequence ID" value="WEK35915.1"/>
    <property type="molecule type" value="Genomic_DNA"/>
</dbReference>
<proteinExistence type="predicted"/>
<gene>
    <name evidence="1" type="ORF">P0Y53_00255</name>
</gene>